<dbReference type="OrthoDB" id="4907at2157"/>
<dbReference type="PANTHER" id="PTHR43000">
    <property type="entry name" value="DTDP-D-GLUCOSE 4,6-DEHYDRATASE-RELATED"/>
    <property type="match status" value="1"/>
</dbReference>
<dbReference type="AlphaFoldDB" id="D3S2K2"/>
<gene>
    <name evidence="3" type="ordered locus">Ferp_0353</name>
</gene>
<reference evidence="3 4" key="2">
    <citation type="journal article" date="2011" name="Stand. Genomic Sci.">
        <title>Complete genome sequence of Ferroglobus placidus AEDII12DO.</title>
        <authorList>
            <person name="Anderson I."/>
            <person name="Risso C."/>
            <person name="Holmes D."/>
            <person name="Lucas S."/>
            <person name="Copeland A."/>
            <person name="Lapidus A."/>
            <person name="Cheng J.F."/>
            <person name="Bruce D."/>
            <person name="Goodwin L."/>
            <person name="Pitluck S."/>
            <person name="Saunders E."/>
            <person name="Brettin T."/>
            <person name="Detter J.C."/>
            <person name="Han C."/>
            <person name="Tapia R."/>
            <person name="Larimer F."/>
            <person name="Land M."/>
            <person name="Hauser L."/>
            <person name="Woyke T."/>
            <person name="Lovley D."/>
            <person name="Kyrpides N."/>
            <person name="Ivanova N."/>
        </authorList>
    </citation>
    <scope>NUCLEOTIDE SEQUENCE [LARGE SCALE GENOMIC DNA]</scope>
    <source>
        <strain evidence="4">DSM 10642 / AEDII12DO</strain>
    </source>
</reference>
<protein>
    <submittedName>
        <fullName evidence="3">NAD-dependent epimerase/dehydratase</fullName>
    </submittedName>
</protein>
<dbReference type="EMBL" id="CP001899">
    <property type="protein sequence ID" value="ADC64532.1"/>
    <property type="molecule type" value="Genomic_DNA"/>
</dbReference>
<feature type="domain" description="NAD-dependent epimerase/dehydratase" evidence="2">
    <location>
        <begin position="2"/>
        <end position="230"/>
    </location>
</feature>
<proteinExistence type="inferred from homology"/>
<evidence type="ECO:0000256" key="1">
    <source>
        <dbReference type="ARBA" id="ARBA00007637"/>
    </source>
</evidence>
<accession>D3S2K2</accession>
<organism evidence="3 4">
    <name type="scientific">Ferroglobus placidus (strain DSM 10642 / AEDII12DO)</name>
    <dbReference type="NCBI Taxonomy" id="589924"/>
    <lineage>
        <taxon>Archaea</taxon>
        <taxon>Methanobacteriati</taxon>
        <taxon>Methanobacteriota</taxon>
        <taxon>Archaeoglobi</taxon>
        <taxon>Archaeoglobales</taxon>
        <taxon>Archaeoglobaceae</taxon>
        <taxon>Ferroglobus</taxon>
    </lineage>
</organism>
<sequence>MILLTGGAGFIGSHLADKLVEMGERVRIIDNLSSGKLEYVNKNAEFIKGDLRNPKDVREALRGVEEVWHIAANPEVRLGEKDPKTIYENNLLATYILLEEMRKAGIERIIFTSTSTVYGEAEVIPTPEDYKTIPISIYGATKLGCEALISSYCHTFDMQAWIYRFANVIGKRSTHGVIYDFIQKLKKNPNELEILGDGNQTKSYIYISDCVEGIIYGLKADEQLNIFNLGNEDWISVKRIAEIVCEELGVSPKFKFTGGKRGWKGDVPLMLLSIEKIKKLGWKPKYSSEEAVRMATRDLIEESVLKS</sequence>
<dbReference type="STRING" id="589924.Ferp_0353"/>
<evidence type="ECO:0000313" key="3">
    <source>
        <dbReference type="EMBL" id="ADC64532.1"/>
    </source>
</evidence>
<dbReference type="RefSeq" id="WP_012964879.1">
    <property type="nucleotide sequence ID" value="NC_013849.1"/>
</dbReference>
<dbReference type="SUPFAM" id="SSF51735">
    <property type="entry name" value="NAD(P)-binding Rossmann-fold domains"/>
    <property type="match status" value="1"/>
</dbReference>
<keyword evidence="4" id="KW-1185">Reference proteome</keyword>
<name>D3S2K2_FERPA</name>
<dbReference type="Gene3D" id="3.40.50.720">
    <property type="entry name" value="NAD(P)-binding Rossmann-like Domain"/>
    <property type="match status" value="1"/>
</dbReference>
<comment type="similarity">
    <text evidence="1">Belongs to the NAD(P)-dependent epimerase/dehydratase family.</text>
</comment>
<dbReference type="Pfam" id="PF01370">
    <property type="entry name" value="Epimerase"/>
    <property type="match status" value="1"/>
</dbReference>
<dbReference type="Gene3D" id="3.90.25.10">
    <property type="entry name" value="UDP-galactose 4-epimerase, domain 1"/>
    <property type="match status" value="1"/>
</dbReference>
<dbReference type="PaxDb" id="589924-Ferp_0353"/>
<dbReference type="InterPro" id="IPR001509">
    <property type="entry name" value="Epimerase_deHydtase"/>
</dbReference>
<dbReference type="KEGG" id="fpl:Ferp_0353"/>
<dbReference type="HOGENOM" id="CLU_007383_1_7_2"/>
<dbReference type="eggNOG" id="arCOG01369">
    <property type="taxonomic scope" value="Archaea"/>
</dbReference>
<dbReference type="InterPro" id="IPR036291">
    <property type="entry name" value="NAD(P)-bd_dom_sf"/>
</dbReference>
<reference evidence="4" key="1">
    <citation type="submission" date="2010-02" db="EMBL/GenBank/DDBJ databases">
        <title>Complete sequence of Ferroglobus placidus DSM 10642.</title>
        <authorList>
            <consortium name="US DOE Joint Genome Institute"/>
            <person name="Lucas S."/>
            <person name="Copeland A."/>
            <person name="Lapidus A."/>
            <person name="Cheng J.-F."/>
            <person name="Bruce D."/>
            <person name="Goodwin L."/>
            <person name="Pitluck S."/>
            <person name="Saunders E."/>
            <person name="Brettin T."/>
            <person name="Detter J.C."/>
            <person name="Han C."/>
            <person name="Tapia R."/>
            <person name="Larimer F."/>
            <person name="Land M."/>
            <person name="Hauser L."/>
            <person name="Kyrpides N."/>
            <person name="Ivanova N."/>
            <person name="Holmes D."/>
            <person name="Lovley D."/>
            <person name="Kyrpides N."/>
            <person name="Anderson I.J."/>
            <person name="Woyke T."/>
        </authorList>
    </citation>
    <scope>NUCLEOTIDE SEQUENCE [LARGE SCALE GENOMIC DNA]</scope>
    <source>
        <strain evidence="4">DSM 10642 / AEDII12DO</strain>
    </source>
</reference>
<dbReference type="CDD" id="cd05234">
    <property type="entry name" value="UDP_G4E_2_SDR_e"/>
    <property type="match status" value="1"/>
</dbReference>
<evidence type="ECO:0000259" key="2">
    <source>
        <dbReference type="Pfam" id="PF01370"/>
    </source>
</evidence>
<dbReference type="GeneID" id="8777851"/>
<dbReference type="Proteomes" id="UP000002613">
    <property type="component" value="Chromosome"/>
</dbReference>
<evidence type="ECO:0000313" key="4">
    <source>
        <dbReference type="Proteomes" id="UP000002613"/>
    </source>
</evidence>